<reference evidence="1" key="1">
    <citation type="submission" date="2021-03" db="EMBL/GenBank/DDBJ databases">
        <authorList>
            <consortium name="DOE Joint Genome Institute"/>
            <person name="Ahrendt S."/>
            <person name="Looney B.P."/>
            <person name="Miyauchi S."/>
            <person name="Morin E."/>
            <person name="Drula E."/>
            <person name="Courty P.E."/>
            <person name="Chicoki N."/>
            <person name="Fauchery L."/>
            <person name="Kohler A."/>
            <person name="Kuo A."/>
            <person name="Labutti K."/>
            <person name="Pangilinan J."/>
            <person name="Lipzen A."/>
            <person name="Riley R."/>
            <person name="Andreopoulos W."/>
            <person name="He G."/>
            <person name="Johnson J."/>
            <person name="Barry K.W."/>
            <person name="Grigoriev I.V."/>
            <person name="Nagy L."/>
            <person name="Hibbett D."/>
            <person name="Henrissat B."/>
            <person name="Matheny P.B."/>
            <person name="Labbe J."/>
            <person name="Martin F."/>
        </authorList>
    </citation>
    <scope>NUCLEOTIDE SEQUENCE</scope>
    <source>
        <strain evidence="1">HHB10654</strain>
    </source>
</reference>
<evidence type="ECO:0000313" key="2">
    <source>
        <dbReference type="Proteomes" id="UP000814140"/>
    </source>
</evidence>
<dbReference type="EMBL" id="MU277195">
    <property type="protein sequence ID" value="KAI0065590.1"/>
    <property type="molecule type" value="Genomic_DNA"/>
</dbReference>
<proteinExistence type="predicted"/>
<reference evidence="1" key="2">
    <citation type="journal article" date="2022" name="New Phytol.">
        <title>Evolutionary transition to the ectomycorrhizal habit in the genomes of a hyperdiverse lineage of mushroom-forming fungi.</title>
        <authorList>
            <person name="Looney B."/>
            <person name="Miyauchi S."/>
            <person name="Morin E."/>
            <person name="Drula E."/>
            <person name="Courty P.E."/>
            <person name="Kohler A."/>
            <person name="Kuo A."/>
            <person name="LaButti K."/>
            <person name="Pangilinan J."/>
            <person name="Lipzen A."/>
            <person name="Riley R."/>
            <person name="Andreopoulos W."/>
            <person name="He G."/>
            <person name="Johnson J."/>
            <person name="Nolan M."/>
            <person name="Tritt A."/>
            <person name="Barry K.W."/>
            <person name="Grigoriev I.V."/>
            <person name="Nagy L.G."/>
            <person name="Hibbett D."/>
            <person name="Henrissat B."/>
            <person name="Matheny P.B."/>
            <person name="Labbe J."/>
            <person name="Martin F.M."/>
        </authorList>
    </citation>
    <scope>NUCLEOTIDE SEQUENCE</scope>
    <source>
        <strain evidence="1">HHB10654</strain>
    </source>
</reference>
<evidence type="ECO:0000313" key="1">
    <source>
        <dbReference type="EMBL" id="KAI0065590.1"/>
    </source>
</evidence>
<organism evidence="1 2">
    <name type="scientific">Artomyces pyxidatus</name>
    <dbReference type="NCBI Taxonomy" id="48021"/>
    <lineage>
        <taxon>Eukaryota</taxon>
        <taxon>Fungi</taxon>
        <taxon>Dikarya</taxon>
        <taxon>Basidiomycota</taxon>
        <taxon>Agaricomycotina</taxon>
        <taxon>Agaricomycetes</taxon>
        <taxon>Russulales</taxon>
        <taxon>Auriscalpiaceae</taxon>
        <taxon>Artomyces</taxon>
    </lineage>
</organism>
<dbReference type="Proteomes" id="UP000814140">
    <property type="component" value="Unassembled WGS sequence"/>
</dbReference>
<name>A0ACB8TB83_9AGAM</name>
<sequence>MMTPSVFPSSSIASPAPVYHIPIEILSKIFCFLPGGASESRRFDRLPSCIAITHVCRHWRSVAYVCRTLWTTPLLENKTWTEIALEHSRPGLLTVVCTVSRGRPPPAEGALRSVLVDLSRIKYLAIAHDALLSDAVRNMLTMQPASHLETLLIDTLQSIYSIPDAIFRGIIPSAMRVLKLRGCDVGVASPLLHAGLKTLDIDPCPLQINAMLARCAPELEVLRLHVDLEGDGWPPVELPKLQSLDLSGALEHVTQMLPEFSFPRACRAVSLSYLLQANPSASSTIIASLEACFVDAVSTGAHYESLSISEAEEFQSAHGTVLRWEEPQFGAGTPSLPDALVIAASWYWAGPGLANTRSSKTSIGGAA</sequence>
<keyword evidence="2" id="KW-1185">Reference proteome</keyword>
<gene>
    <name evidence="1" type="ORF">BV25DRAFT_1709818</name>
</gene>
<accession>A0ACB8TB83</accession>
<comment type="caution">
    <text evidence="1">The sequence shown here is derived from an EMBL/GenBank/DDBJ whole genome shotgun (WGS) entry which is preliminary data.</text>
</comment>
<protein>
    <submittedName>
        <fullName evidence="1">Uncharacterized protein</fullName>
    </submittedName>
</protein>